<dbReference type="CDD" id="cd05233">
    <property type="entry name" value="SDR_c"/>
    <property type="match status" value="1"/>
</dbReference>
<evidence type="ECO:0000313" key="5">
    <source>
        <dbReference type="EMBL" id="HBP29517.1"/>
    </source>
</evidence>
<dbReference type="Pfam" id="PF13561">
    <property type="entry name" value="adh_short_C2"/>
    <property type="match status" value="1"/>
</dbReference>
<dbReference type="InterPro" id="IPR036291">
    <property type="entry name" value="NAD(P)-bd_dom_sf"/>
</dbReference>
<dbReference type="SUPFAM" id="SSF51735">
    <property type="entry name" value="NAD(P)-binding Rossmann-fold domains"/>
    <property type="match status" value="1"/>
</dbReference>
<keyword evidence="2" id="KW-0560">Oxidoreductase</keyword>
<evidence type="ECO:0000256" key="1">
    <source>
        <dbReference type="ARBA" id="ARBA00006484"/>
    </source>
</evidence>
<comment type="caution">
    <text evidence="5">The sequence shown here is derived from an EMBL/GenBank/DDBJ whole genome shotgun (WGS) entry which is preliminary data.</text>
</comment>
<evidence type="ECO:0000259" key="4">
    <source>
        <dbReference type="SMART" id="SM00822"/>
    </source>
</evidence>
<comment type="similarity">
    <text evidence="1">Belongs to the short-chain dehydrogenases/reductases (SDR) family.</text>
</comment>
<proteinExistence type="inferred from homology"/>
<dbReference type="InterPro" id="IPR057326">
    <property type="entry name" value="KR_dom"/>
</dbReference>
<dbReference type="PROSITE" id="PS00061">
    <property type="entry name" value="ADH_SHORT"/>
    <property type="match status" value="1"/>
</dbReference>
<dbReference type="InterPro" id="IPR002347">
    <property type="entry name" value="SDR_fam"/>
</dbReference>
<name>A0A356LEU8_9BURK</name>
<dbReference type="PRINTS" id="PR00081">
    <property type="entry name" value="GDHRDH"/>
</dbReference>
<gene>
    <name evidence="5" type="ORF">DD666_08900</name>
</gene>
<evidence type="ECO:0000256" key="2">
    <source>
        <dbReference type="ARBA" id="ARBA00023002"/>
    </source>
</evidence>
<dbReference type="InterPro" id="IPR020904">
    <property type="entry name" value="Sc_DH/Rdtase_CS"/>
</dbReference>
<evidence type="ECO:0000313" key="6">
    <source>
        <dbReference type="Proteomes" id="UP000264036"/>
    </source>
</evidence>
<dbReference type="FunFam" id="3.40.50.720:FF:000084">
    <property type="entry name" value="Short-chain dehydrogenase reductase"/>
    <property type="match status" value="1"/>
</dbReference>
<dbReference type="EMBL" id="DOEK01000024">
    <property type="protein sequence ID" value="HBP29517.1"/>
    <property type="molecule type" value="Genomic_DNA"/>
</dbReference>
<dbReference type="PANTHER" id="PTHR24321">
    <property type="entry name" value="DEHYDROGENASES, SHORT CHAIN"/>
    <property type="match status" value="1"/>
</dbReference>
<sequence>MDLQGRRVLITAGGGGIGLAMAHVFTKAGASVFVTDINESALRTLKSQLPQVHAVTADAGNERDVVRSVEQAVQALGGLDILINNAGIAGPTGPVEDITLAEWENTLRINITGQFLYVQNALPHLRKGTHPAIVNLSSAAGRLGFAGRTPYSASKWAVIGFTRSLANELGPDGIRVNAICPGAVDGPRIQQVISAKAKMLGKPHAEVEDTYKAQSAMHTMVTADDIANQALFVCSDLALNISGQALAVDGHTEKLF</sequence>
<dbReference type="Gene3D" id="3.40.50.720">
    <property type="entry name" value="NAD(P)-binding Rossmann-like Domain"/>
    <property type="match status" value="1"/>
</dbReference>
<keyword evidence="3" id="KW-0520">NAD</keyword>
<dbReference type="Proteomes" id="UP000264036">
    <property type="component" value="Unassembled WGS sequence"/>
</dbReference>
<reference evidence="5 6" key="1">
    <citation type="journal article" date="2018" name="Nat. Biotechnol.">
        <title>A standardized bacterial taxonomy based on genome phylogeny substantially revises the tree of life.</title>
        <authorList>
            <person name="Parks D.H."/>
            <person name="Chuvochina M."/>
            <person name="Waite D.W."/>
            <person name="Rinke C."/>
            <person name="Skarshewski A."/>
            <person name="Chaumeil P.A."/>
            <person name="Hugenholtz P."/>
        </authorList>
    </citation>
    <scope>NUCLEOTIDE SEQUENCE [LARGE SCALE GENOMIC DNA]</scope>
    <source>
        <strain evidence="5">UBA10707</strain>
    </source>
</reference>
<protein>
    <submittedName>
        <fullName evidence="5">3-oxoacyl-[acyl-carrier-protein] reductase</fullName>
    </submittedName>
</protein>
<dbReference type="PRINTS" id="PR00080">
    <property type="entry name" value="SDRFAMILY"/>
</dbReference>
<dbReference type="AlphaFoldDB" id="A0A356LEU8"/>
<dbReference type="SMART" id="SM00822">
    <property type="entry name" value="PKS_KR"/>
    <property type="match status" value="1"/>
</dbReference>
<evidence type="ECO:0000256" key="3">
    <source>
        <dbReference type="ARBA" id="ARBA00023027"/>
    </source>
</evidence>
<accession>A0A356LEU8</accession>
<dbReference type="NCBIfam" id="NF009466">
    <property type="entry name" value="PRK12826.1-2"/>
    <property type="match status" value="1"/>
</dbReference>
<organism evidence="5 6">
    <name type="scientific">Advenella kashmirensis</name>
    <dbReference type="NCBI Taxonomy" id="310575"/>
    <lineage>
        <taxon>Bacteria</taxon>
        <taxon>Pseudomonadati</taxon>
        <taxon>Pseudomonadota</taxon>
        <taxon>Betaproteobacteria</taxon>
        <taxon>Burkholderiales</taxon>
        <taxon>Alcaligenaceae</taxon>
    </lineage>
</organism>
<dbReference type="PANTHER" id="PTHR24321:SF8">
    <property type="entry name" value="ESTRADIOL 17-BETA-DEHYDROGENASE 8-RELATED"/>
    <property type="match status" value="1"/>
</dbReference>
<dbReference type="GO" id="GO:0016491">
    <property type="term" value="F:oxidoreductase activity"/>
    <property type="evidence" value="ECO:0007669"/>
    <property type="project" value="UniProtKB-KW"/>
</dbReference>
<feature type="domain" description="Ketoreductase" evidence="4">
    <location>
        <begin position="6"/>
        <end position="187"/>
    </location>
</feature>